<evidence type="ECO:0000313" key="2">
    <source>
        <dbReference type="Proteomes" id="UP001303407"/>
    </source>
</evidence>
<dbReference type="RefSeq" id="WP_415863016.1">
    <property type="nucleotide sequence ID" value="NZ_CP134536.1"/>
</dbReference>
<dbReference type="Gene3D" id="2.170.130.10">
    <property type="entry name" value="TonB-dependent receptor, plug domain"/>
    <property type="match status" value="1"/>
</dbReference>
<accession>A0ABY9Y4A2</accession>
<name>A0ABY9Y4A2_9FLAO</name>
<protein>
    <recommendedName>
        <fullName evidence="3">TonB-dependent receptor plug domain-containing protein</fullName>
    </recommendedName>
</protein>
<sequence length="174" mass="19892">MKNLFLIIFGLLTFSGFSQDYLLADENSDKTMIADFIEKSIAEKKLKKNPVIVVNERVLKDDELDKLNFYKSDILEFSLVAMDNTQMVEIYGEQSLNGVLLIETKPFQEKAAKSISDSKVLFLINDKQITQAELKKINPDTIESLNVIKDKKEIAKYTTDEYDGVVIIKLKKTE</sequence>
<keyword evidence="2" id="KW-1185">Reference proteome</keyword>
<dbReference type="Proteomes" id="UP001303407">
    <property type="component" value="Chromosome"/>
</dbReference>
<evidence type="ECO:0000313" key="1">
    <source>
        <dbReference type="EMBL" id="WNH13037.1"/>
    </source>
</evidence>
<organism evidence="1 2">
    <name type="scientific">Thalassobellus suaedae</name>
    <dbReference type="NCBI Taxonomy" id="3074124"/>
    <lineage>
        <taxon>Bacteria</taxon>
        <taxon>Pseudomonadati</taxon>
        <taxon>Bacteroidota</taxon>
        <taxon>Flavobacteriia</taxon>
        <taxon>Flavobacteriales</taxon>
        <taxon>Flavobacteriaceae</taxon>
        <taxon>Thalassobellus</taxon>
    </lineage>
</organism>
<dbReference type="InterPro" id="IPR037066">
    <property type="entry name" value="Plug_dom_sf"/>
</dbReference>
<evidence type="ECO:0008006" key="3">
    <source>
        <dbReference type="Google" id="ProtNLM"/>
    </source>
</evidence>
<gene>
    <name evidence="1" type="ORF">RHP49_02015</name>
</gene>
<reference evidence="1 2" key="1">
    <citation type="submission" date="2023-09" db="EMBL/GenBank/DDBJ databases">
        <title>Thalassobella suaedae gen. nov., sp. nov., a marine bacterium of the family Flavobacteriaceae isolated from a halophyte Suaeda japonica.</title>
        <authorList>
            <person name="Lee S.Y."/>
            <person name="Hwang C.Y."/>
        </authorList>
    </citation>
    <scope>NUCLEOTIDE SEQUENCE [LARGE SCALE GENOMIC DNA]</scope>
    <source>
        <strain evidence="1 2">HL-DH10</strain>
    </source>
</reference>
<dbReference type="EMBL" id="CP134536">
    <property type="protein sequence ID" value="WNH13037.1"/>
    <property type="molecule type" value="Genomic_DNA"/>
</dbReference>
<proteinExistence type="predicted"/>